<reference evidence="3" key="1">
    <citation type="journal article" date="2019" name="Int. J. Syst. Evol. Microbiol.">
        <title>The Global Catalogue of Microorganisms (GCM) 10K type strain sequencing project: providing services to taxonomists for standard genome sequencing and annotation.</title>
        <authorList>
            <consortium name="The Broad Institute Genomics Platform"/>
            <consortium name="The Broad Institute Genome Sequencing Center for Infectious Disease"/>
            <person name="Wu L."/>
            <person name="Ma J."/>
        </authorList>
    </citation>
    <scope>NUCLEOTIDE SEQUENCE [LARGE SCALE GENOMIC DNA]</scope>
    <source>
        <strain evidence="3">JCM 17759</strain>
    </source>
</reference>
<keyword evidence="3" id="KW-1185">Reference proteome</keyword>
<proteinExistence type="predicted"/>
<dbReference type="EMBL" id="BAABGA010000120">
    <property type="protein sequence ID" value="GAA4472129.1"/>
    <property type="molecule type" value="Genomic_DNA"/>
</dbReference>
<evidence type="ECO:0000256" key="1">
    <source>
        <dbReference type="SAM" id="MobiDB-lite"/>
    </source>
</evidence>
<evidence type="ECO:0000313" key="2">
    <source>
        <dbReference type="EMBL" id="GAA4472129.1"/>
    </source>
</evidence>
<organism evidence="2 3">
    <name type="scientific">Novipirellula rosea</name>
    <dbReference type="NCBI Taxonomy" id="1031540"/>
    <lineage>
        <taxon>Bacteria</taxon>
        <taxon>Pseudomonadati</taxon>
        <taxon>Planctomycetota</taxon>
        <taxon>Planctomycetia</taxon>
        <taxon>Pirellulales</taxon>
        <taxon>Pirellulaceae</taxon>
        <taxon>Novipirellula</taxon>
    </lineage>
</organism>
<dbReference type="Proteomes" id="UP001500840">
    <property type="component" value="Unassembled WGS sequence"/>
</dbReference>
<comment type="caution">
    <text evidence="2">The sequence shown here is derived from an EMBL/GenBank/DDBJ whole genome shotgun (WGS) entry which is preliminary data.</text>
</comment>
<protein>
    <submittedName>
        <fullName evidence="2">Uncharacterized protein</fullName>
    </submittedName>
</protein>
<name>A0ABP8NSA3_9BACT</name>
<sequence length="60" mass="6411">MQVQTIFSQSESAQTKEAESLFSPPEAADSVGRFAASHGFVTIQPGANTQTANFIVVMSY</sequence>
<feature type="compositionally biased region" description="Polar residues" evidence="1">
    <location>
        <begin position="1"/>
        <end position="13"/>
    </location>
</feature>
<gene>
    <name evidence="2" type="ORF">GCM10023156_67930</name>
</gene>
<evidence type="ECO:0000313" key="3">
    <source>
        <dbReference type="Proteomes" id="UP001500840"/>
    </source>
</evidence>
<accession>A0ABP8NSA3</accession>
<feature type="region of interest" description="Disordered" evidence="1">
    <location>
        <begin position="1"/>
        <end position="24"/>
    </location>
</feature>